<dbReference type="RefSeq" id="XP_007708768.1">
    <property type="nucleotide sequence ID" value="XM_007710578.1"/>
</dbReference>
<protein>
    <submittedName>
        <fullName evidence="3">Carbohydrate esterase family 16 protein</fullName>
    </submittedName>
</protein>
<dbReference type="Proteomes" id="UP000053841">
    <property type="component" value="Unassembled WGS sequence"/>
</dbReference>
<dbReference type="OrthoDB" id="1600564at2759"/>
<evidence type="ECO:0000256" key="1">
    <source>
        <dbReference type="ARBA" id="ARBA00022801"/>
    </source>
</evidence>
<dbReference type="PANTHER" id="PTHR45648:SF85">
    <property type="entry name" value="A, PUTATIVE (AFU_ORTHOLOGUE AFUA_2G10760)-RELATED"/>
    <property type="match status" value="1"/>
</dbReference>
<proteinExistence type="predicted"/>
<evidence type="ECO:0000313" key="4">
    <source>
        <dbReference type="Proteomes" id="UP000053841"/>
    </source>
</evidence>
<name>W6YZR6_COCC2</name>
<dbReference type="CDD" id="cd01846">
    <property type="entry name" value="fatty_acyltransferase_like"/>
    <property type="match status" value="1"/>
</dbReference>
<evidence type="ECO:0000256" key="2">
    <source>
        <dbReference type="SAM" id="SignalP"/>
    </source>
</evidence>
<dbReference type="KEGG" id="bze:COCCADRAFT_86840"/>
<dbReference type="HOGENOM" id="CLU_015101_4_0_1"/>
<dbReference type="GO" id="GO:0016788">
    <property type="term" value="F:hydrolase activity, acting on ester bonds"/>
    <property type="evidence" value="ECO:0007669"/>
    <property type="project" value="InterPro"/>
</dbReference>
<dbReference type="InterPro" id="IPR001087">
    <property type="entry name" value="GDSL"/>
</dbReference>
<dbReference type="Gene3D" id="3.40.50.1110">
    <property type="entry name" value="SGNH hydrolase"/>
    <property type="match status" value="1"/>
</dbReference>
<evidence type="ECO:0000313" key="3">
    <source>
        <dbReference type="EMBL" id="EUC36906.1"/>
    </source>
</evidence>
<gene>
    <name evidence="3" type="ORF">COCCADRAFT_86840</name>
</gene>
<dbReference type="AlphaFoldDB" id="W6YZR6"/>
<sequence length="345" mass="38447">MKLSTTSCLALATCASIAAATPVSPSTRKTTFDWSTIDSLIAFGDSYTFIQGTLGHPNYSFIGDELNLPFTPAQLFSNRIVQNLTGTAEGGPNWVEFLTDCGVEDGLHDPQECDIQLWDFAYAGANTIEEAGFTPLHHNHTVSLERQVEQFISYSNPALKFIHLDKKHALVAVWIGINDINDLVATQGRNATFAPAYKKVQKNVFKNVEKVYELGYRNFLFMNLPPLDRGPGTPNVNASLVDLFNNIQASYADGFAEKHCDAAVLQFDVNTVLNDVLDRYQEYGFKNVTGYCPGYNQPDILTDPGKYGCTELDTYFWYNSGHLTSRTHAIMTDVLGKWLREQSHE</sequence>
<dbReference type="GeneID" id="19152238"/>
<accession>W6YZR6</accession>
<feature type="chain" id="PRO_5004889560" evidence="2">
    <location>
        <begin position="21"/>
        <end position="345"/>
    </location>
</feature>
<dbReference type="InterPro" id="IPR036514">
    <property type="entry name" value="SGNH_hydro_sf"/>
</dbReference>
<dbReference type="InterPro" id="IPR051058">
    <property type="entry name" value="GDSL_Est/Lipase"/>
</dbReference>
<dbReference type="PANTHER" id="PTHR45648">
    <property type="entry name" value="GDSL LIPASE/ACYLHYDROLASE FAMILY PROTEIN (AFU_ORTHOLOGUE AFUA_4G14700)"/>
    <property type="match status" value="1"/>
</dbReference>
<dbReference type="STRING" id="930089.W6YZR6"/>
<dbReference type="eggNOG" id="ENOG502S09J">
    <property type="taxonomic scope" value="Eukaryota"/>
</dbReference>
<keyword evidence="1" id="KW-0378">Hydrolase</keyword>
<dbReference type="EMBL" id="KI964556">
    <property type="protein sequence ID" value="EUC36906.1"/>
    <property type="molecule type" value="Genomic_DNA"/>
</dbReference>
<dbReference type="Pfam" id="PF00657">
    <property type="entry name" value="Lipase_GDSL"/>
    <property type="match status" value="1"/>
</dbReference>
<keyword evidence="4" id="KW-1185">Reference proteome</keyword>
<keyword evidence="2" id="KW-0732">Signal</keyword>
<organism evidence="3 4">
    <name type="scientific">Cochliobolus carbonum (strain 26-R-13)</name>
    <name type="common">Maize leaf spot fungus</name>
    <name type="synonym">Bipolaris zeicola</name>
    <dbReference type="NCBI Taxonomy" id="930089"/>
    <lineage>
        <taxon>Eukaryota</taxon>
        <taxon>Fungi</taxon>
        <taxon>Dikarya</taxon>
        <taxon>Ascomycota</taxon>
        <taxon>Pezizomycotina</taxon>
        <taxon>Dothideomycetes</taxon>
        <taxon>Pleosporomycetidae</taxon>
        <taxon>Pleosporales</taxon>
        <taxon>Pleosporineae</taxon>
        <taxon>Pleosporaceae</taxon>
        <taxon>Bipolaris</taxon>
    </lineage>
</organism>
<reference evidence="3 4" key="1">
    <citation type="journal article" date="2013" name="PLoS Genet.">
        <title>Comparative genome structure, secondary metabolite, and effector coding capacity across Cochliobolus pathogens.</title>
        <authorList>
            <person name="Condon B.J."/>
            <person name="Leng Y."/>
            <person name="Wu D."/>
            <person name="Bushley K.E."/>
            <person name="Ohm R.A."/>
            <person name="Otillar R."/>
            <person name="Martin J."/>
            <person name="Schackwitz W."/>
            <person name="Grimwood J."/>
            <person name="MohdZainudin N."/>
            <person name="Xue C."/>
            <person name="Wang R."/>
            <person name="Manning V.A."/>
            <person name="Dhillon B."/>
            <person name="Tu Z.J."/>
            <person name="Steffenson B.J."/>
            <person name="Salamov A."/>
            <person name="Sun H."/>
            <person name="Lowry S."/>
            <person name="LaButti K."/>
            <person name="Han J."/>
            <person name="Copeland A."/>
            <person name="Lindquist E."/>
            <person name="Barry K."/>
            <person name="Schmutz J."/>
            <person name="Baker S.E."/>
            <person name="Ciuffetti L.M."/>
            <person name="Grigoriev I.V."/>
            <person name="Zhong S."/>
            <person name="Turgeon B.G."/>
        </authorList>
    </citation>
    <scope>NUCLEOTIDE SEQUENCE [LARGE SCALE GENOMIC DNA]</scope>
    <source>
        <strain evidence="3 4">26-R-13</strain>
    </source>
</reference>
<dbReference type="SUPFAM" id="SSF52266">
    <property type="entry name" value="SGNH hydrolase"/>
    <property type="match status" value="1"/>
</dbReference>
<feature type="signal peptide" evidence="2">
    <location>
        <begin position="1"/>
        <end position="20"/>
    </location>
</feature>